<dbReference type="EMBL" id="NEVH01000012">
    <property type="protein sequence ID" value="PNF44011.1"/>
    <property type="molecule type" value="Genomic_DNA"/>
</dbReference>
<feature type="compositionally biased region" description="Basic and acidic residues" evidence="1">
    <location>
        <begin position="1"/>
        <end position="13"/>
    </location>
</feature>
<accession>A0A2J7RT56</accession>
<feature type="region of interest" description="Disordered" evidence="1">
    <location>
        <begin position="130"/>
        <end position="160"/>
    </location>
</feature>
<dbReference type="AlphaFoldDB" id="A0A2J7RT56"/>
<reference evidence="2 3" key="1">
    <citation type="submission" date="2017-12" db="EMBL/GenBank/DDBJ databases">
        <title>Hemimetabolous genomes reveal molecular basis of termite eusociality.</title>
        <authorList>
            <person name="Harrison M.C."/>
            <person name="Jongepier E."/>
            <person name="Robertson H.M."/>
            <person name="Arning N."/>
            <person name="Bitard-Feildel T."/>
            <person name="Chao H."/>
            <person name="Childers C.P."/>
            <person name="Dinh H."/>
            <person name="Doddapaneni H."/>
            <person name="Dugan S."/>
            <person name="Gowin J."/>
            <person name="Greiner C."/>
            <person name="Han Y."/>
            <person name="Hu H."/>
            <person name="Hughes D.S.T."/>
            <person name="Huylmans A.-K."/>
            <person name="Kemena C."/>
            <person name="Kremer L.P.M."/>
            <person name="Lee S.L."/>
            <person name="Lopez-Ezquerra A."/>
            <person name="Mallet L."/>
            <person name="Monroy-Kuhn J.M."/>
            <person name="Moser A."/>
            <person name="Murali S.C."/>
            <person name="Muzny D.M."/>
            <person name="Otani S."/>
            <person name="Piulachs M.-D."/>
            <person name="Poelchau M."/>
            <person name="Qu J."/>
            <person name="Schaub F."/>
            <person name="Wada-Katsumata A."/>
            <person name="Worley K.C."/>
            <person name="Xie Q."/>
            <person name="Ylla G."/>
            <person name="Poulsen M."/>
            <person name="Gibbs R.A."/>
            <person name="Schal C."/>
            <person name="Richards S."/>
            <person name="Belles X."/>
            <person name="Korb J."/>
            <person name="Bornberg-Bauer E."/>
        </authorList>
    </citation>
    <scope>NUCLEOTIDE SEQUENCE [LARGE SCALE GENOMIC DNA]</scope>
    <source>
        <tissue evidence="2">Whole body</tissue>
    </source>
</reference>
<proteinExistence type="predicted"/>
<comment type="caution">
    <text evidence="2">The sequence shown here is derived from an EMBL/GenBank/DDBJ whole genome shotgun (WGS) entry which is preliminary data.</text>
</comment>
<evidence type="ECO:0000256" key="1">
    <source>
        <dbReference type="SAM" id="MobiDB-lite"/>
    </source>
</evidence>
<organism evidence="2 3">
    <name type="scientific">Cryptotermes secundus</name>
    <dbReference type="NCBI Taxonomy" id="105785"/>
    <lineage>
        <taxon>Eukaryota</taxon>
        <taxon>Metazoa</taxon>
        <taxon>Ecdysozoa</taxon>
        <taxon>Arthropoda</taxon>
        <taxon>Hexapoda</taxon>
        <taxon>Insecta</taxon>
        <taxon>Pterygota</taxon>
        <taxon>Neoptera</taxon>
        <taxon>Polyneoptera</taxon>
        <taxon>Dictyoptera</taxon>
        <taxon>Blattodea</taxon>
        <taxon>Blattoidea</taxon>
        <taxon>Termitoidae</taxon>
        <taxon>Kalotermitidae</taxon>
        <taxon>Cryptotermitinae</taxon>
        <taxon>Cryptotermes</taxon>
    </lineage>
</organism>
<sequence>MPKEWTQGKDGCRKKSTATSMVTHRARVALQKKKETDGKMPCRAAVARCRRDVFRKKLTQDFVDPRRGKRPLPSRKVDQRLCERSSATNSQGKYSLECVQALIQDHSGVQPAVASGKIDALNYSPEWAGSRCPAQHPDKHEKQRLDHVEGSTPSKTKKRSNISTEMIVIHLDLLTR</sequence>
<feature type="region of interest" description="Disordered" evidence="1">
    <location>
        <begin position="1"/>
        <end position="20"/>
    </location>
</feature>
<dbReference type="Proteomes" id="UP000235965">
    <property type="component" value="Unassembled WGS sequence"/>
</dbReference>
<feature type="region of interest" description="Disordered" evidence="1">
    <location>
        <begin position="62"/>
        <end position="91"/>
    </location>
</feature>
<feature type="compositionally biased region" description="Basic and acidic residues" evidence="1">
    <location>
        <begin position="136"/>
        <end position="149"/>
    </location>
</feature>
<keyword evidence="3" id="KW-1185">Reference proteome</keyword>
<protein>
    <submittedName>
        <fullName evidence="2">Uncharacterized protein</fullName>
    </submittedName>
</protein>
<name>A0A2J7RT56_9NEOP</name>
<gene>
    <name evidence="2" type="ORF">B7P43_G17052</name>
</gene>
<dbReference type="InParanoid" id="A0A2J7RT56"/>
<evidence type="ECO:0000313" key="3">
    <source>
        <dbReference type="Proteomes" id="UP000235965"/>
    </source>
</evidence>
<evidence type="ECO:0000313" key="2">
    <source>
        <dbReference type="EMBL" id="PNF44011.1"/>
    </source>
</evidence>